<dbReference type="Pfam" id="PF13920">
    <property type="entry name" value="zf-C3HC4_3"/>
    <property type="match status" value="1"/>
</dbReference>
<dbReference type="InterPro" id="IPR001841">
    <property type="entry name" value="Znf_RING"/>
</dbReference>
<reference evidence="6 7" key="1">
    <citation type="submission" date="2021-06" db="EMBL/GenBank/DDBJ databases">
        <title>Caerostris extrusa draft genome.</title>
        <authorList>
            <person name="Kono N."/>
            <person name="Arakawa K."/>
        </authorList>
    </citation>
    <scope>NUCLEOTIDE SEQUENCE [LARGE SCALE GENOMIC DNA]</scope>
</reference>
<comment type="caution">
    <text evidence="6">The sequence shown here is derived from an EMBL/GenBank/DDBJ whole genome shotgun (WGS) entry which is preliminary data.</text>
</comment>
<dbReference type="PROSITE" id="PS50089">
    <property type="entry name" value="ZF_RING_2"/>
    <property type="match status" value="1"/>
</dbReference>
<keyword evidence="1 3" id="KW-0863">Zinc-finger</keyword>
<feature type="domain" description="RING-type" evidence="5">
    <location>
        <begin position="57"/>
        <end position="96"/>
    </location>
</feature>
<keyword evidence="4" id="KW-1133">Transmembrane helix</keyword>
<gene>
    <name evidence="6" type="ORF">CEXT_17831</name>
</gene>
<dbReference type="Gene3D" id="3.30.40.10">
    <property type="entry name" value="Zinc/RING finger domain, C3HC4 (zinc finger)"/>
    <property type="match status" value="1"/>
</dbReference>
<accession>A0AAV4Y439</accession>
<dbReference type="GO" id="GO:0008270">
    <property type="term" value="F:zinc ion binding"/>
    <property type="evidence" value="ECO:0007669"/>
    <property type="project" value="UniProtKB-KW"/>
</dbReference>
<evidence type="ECO:0000256" key="4">
    <source>
        <dbReference type="SAM" id="Phobius"/>
    </source>
</evidence>
<keyword evidence="2" id="KW-0862">Zinc</keyword>
<evidence type="ECO:0000256" key="3">
    <source>
        <dbReference type="PROSITE-ProRule" id="PRU00175"/>
    </source>
</evidence>
<dbReference type="EMBL" id="BPLR01001385">
    <property type="protein sequence ID" value="GIZ02007.1"/>
    <property type="molecule type" value="Genomic_DNA"/>
</dbReference>
<dbReference type="InterPro" id="IPR013083">
    <property type="entry name" value="Znf_RING/FYVE/PHD"/>
</dbReference>
<evidence type="ECO:0000313" key="7">
    <source>
        <dbReference type="Proteomes" id="UP001054945"/>
    </source>
</evidence>
<protein>
    <recommendedName>
        <fullName evidence="5">RING-type domain-containing protein</fullName>
    </recommendedName>
</protein>
<feature type="transmembrane region" description="Helical" evidence="4">
    <location>
        <begin position="6"/>
        <end position="25"/>
    </location>
</feature>
<evidence type="ECO:0000256" key="1">
    <source>
        <dbReference type="ARBA" id="ARBA00022771"/>
    </source>
</evidence>
<dbReference type="AlphaFoldDB" id="A0AAV4Y439"/>
<keyword evidence="1 3" id="KW-0479">Metal-binding</keyword>
<keyword evidence="7" id="KW-1185">Reference proteome</keyword>
<evidence type="ECO:0000259" key="5">
    <source>
        <dbReference type="PROSITE" id="PS50089"/>
    </source>
</evidence>
<name>A0AAV4Y439_CAEEX</name>
<proteinExistence type="predicted"/>
<keyword evidence="4" id="KW-0812">Transmembrane</keyword>
<keyword evidence="4" id="KW-0472">Membrane</keyword>
<evidence type="ECO:0000256" key="2">
    <source>
        <dbReference type="ARBA" id="ARBA00022833"/>
    </source>
</evidence>
<sequence length="105" mass="12140">MVYSPYALLAGGIIGLAIALIAYFAEKQKVAPYRRRPSENIKKSIKDSPNCTDYSMCIVCNENRISIKYMPCGHSFLCDECNIRLRRHSKQCIHCHKQIDRYVRI</sequence>
<dbReference type="Proteomes" id="UP001054945">
    <property type="component" value="Unassembled WGS sequence"/>
</dbReference>
<evidence type="ECO:0000313" key="6">
    <source>
        <dbReference type="EMBL" id="GIZ02007.1"/>
    </source>
</evidence>
<dbReference type="SUPFAM" id="SSF57850">
    <property type="entry name" value="RING/U-box"/>
    <property type="match status" value="1"/>
</dbReference>
<organism evidence="6 7">
    <name type="scientific">Caerostris extrusa</name>
    <name type="common">Bark spider</name>
    <name type="synonym">Caerostris bankana</name>
    <dbReference type="NCBI Taxonomy" id="172846"/>
    <lineage>
        <taxon>Eukaryota</taxon>
        <taxon>Metazoa</taxon>
        <taxon>Ecdysozoa</taxon>
        <taxon>Arthropoda</taxon>
        <taxon>Chelicerata</taxon>
        <taxon>Arachnida</taxon>
        <taxon>Araneae</taxon>
        <taxon>Araneomorphae</taxon>
        <taxon>Entelegynae</taxon>
        <taxon>Araneoidea</taxon>
        <taxon>Araneidae</taxon>
        <taxon>Caerostris</taxon>
    </lineage>
</organism>